<feature type="signal peptide" evidence="2">
    <location>
        <begin position="1"/>
        <end position="20"/>
    </location>
</feature>
<evidence type="ECO:0000313" key="4">
    <source>
        <dbReference type="Proteomes" id="UP000480350"/>
    </source>
</evidence>
<dbReference type="PROSITE" id="PS51257">
    <property type="entry name" value="PROKAR_LIPOPROTEIN"/>
    <property type="match status" value="1"/>
</dbReference>
<evidence type="ECO:0000256" key="1">
    <source>
        <dbReference type="SAM" id="MobiDB-lite"/>
    </source>
</evidence>
<evidence type="ECO:0000313" key="3">
    <source>
        <dbReference type="EMBL" id="MXQ08546.1"/>
    </source>
</evidence>
<dbReference type="Proteomes" id="UP000480350">
    <property type="component" value="Unassembled WGS sequence"/>
</dbReference>
<feature type="compositionally biased region" description="Polar residues" evidence="1">
    <location>
        <begin position="143"/>
        <end position="163"/>
    </location>
</feature>
<reference evidence="3 4" key="2">
    <citation type="submission" date="2020-03" db="EMBL/GenBank/DDBJ databases">
        <title>Kangsaoukella pontilimi gen. nov., sp. nov., a new member of the family Rhodobacteraceae isolated from a tidal mudflat.</title>
        <authorList>
            <person name="Kim I.S."/>
        </authorList>
    </citation>
    <scope>NUCLEOTIDE SEQUENCE [LARGE SCALE GENOMIC DNA]</scope>
    <source>
        <strain evidence="3 4">GH1-50</strain>
    </source>
</reference>
<gene>
    <name evidence="3" type="ORF">GQ651_11880</name>
</gene>
<organism evidence="3 4">
    <name type="scientific">Kangsaoukella pontilimi</name>
    <dbReference type="NCBI Taxonomy" id="2691042"/>
    <lineage>
        <taxon>Bacteria</taxon>
        <taxon>Pseudomonadati</taxon>
        <taxon>Pseudomonadota</taxon>
        <taxon>Alphaproteobacteria</taxon>
        <taxon>Rhodobacterales</taxon>
        <taxon>Paracoccaceae</taxon>
        <taxon>Kangsaoukella</taxon>
    </lineage>
</organism>
<feature type="chain" id="PRO_5029013650" evidence="2">
    <location>
        <begin position="21"/>
        <end position="200"/>
    </location>
</feature>
<feature type="compositionally biased region" description="Low complexity" evidence="1">
    <location>
        <begin position="176"/>
        <end position="200"/>
    </location>
</feature>
<name>A0A7C9ISD0_9RHOB</name>
<feature type="region of interest" description="Disordered" evidence="1">
    <location>
        <begin position="136"/>
        <end position="200"/>
    </location>
</feature>
<accession>A0A7C9ISD0</accession>
<reference evidence="3 4" key="1">
    <citation type="submission" date="2019-12" db="EMBL/GenBank/DDBJ databases">
        <authorList>
            <person name="Lee S.D."/>
        </authorList>
    </citation>
    <scope>NUCLEOTIDE SEQUENCE [LARGE SCALE GENOMIC DNA]</scope>
    <source>
        <strain evidence="3 4">GH1-50</strain>
    </source>
</reference>
<dbReference type="RefSeq" id="WP_160764461.1">
    <property type="nucleotide sequence ID" value="NZ_WUPT01000002.1"/>
</dbReference>
<dbReference type="AlphaFoldDB" id="A0A7C9ISD0"/>
<sequence length="200" mass="21571">MHRALTLIALLAVTACGGLAWNTTVANDPNVRWAMVTSVQPGFTTETDHVARWGNPTQKIRQGAETRFVYRDMTNPEGYGPPQFGRSDAYVVVVFHYGTAVGAYSSDTEGCRATFSPRPPGYGFDNPTTVHPVNCILAGPATGSRSDPTGTDTQRQGPLSPASSPVRKYPRRRQRAAGTAAQISRARVSALSSVRPVRRP</sequence>
<keyword evidence="4" id="KW-1185">Reference proteome</keyword>
<dbReference type="EMBL" id="WUPT01000002">
    <property type="protein sequence ID" value="MXQ08546.1"/>
    <property type="molecule type" value="Genomic_DNA"/>
</dbReference>
<comment type="caution">
    <text evidence="3">The sequence shown here is derived from an EMBL/GenBank/DDBJ whole genome shotgun (WGS) entry which is preliminary data.</text>
</comment>
<proteinExistence type="predicted"/>
<protein>
    <submittedName>
        <fullName evidence="3">Uncharacterized protein</fullName>
    </submittedName>
</protein>
<keyword evidence="2" id="KW-0732">Signal</keyword>
<evidence type="ECO:0000256" key="2">
    <source>
        <dbReference type="SAM" id="SignalP"/>
    </source>
</evidence>